<comment type="caution">
    <text evidence="1">The sequence shown here is derived from an EMBL/GenBank/DDBJ whole genome shotgun (WGS) entry which is preliminary data.</text>
</comment>
<dbReference type="RefSeq" id="WP_378017159.1">
    <property type="nucleotide sequence ID" value="NZ_JBHSKT010000004.1"/>
</dbReference>
<dbReference type="EMBL" id="JBHSKT010000004">
    <property type="protein sequence ID" value="MFC5270794.1"/>
    <property type="molecule type" value="Genomic_DNA"/>
</dbReference>
<dbReference type="Proteomes" id="UP001596161">
    <property type="component" value="Unassembled WGS sequence"/>
</dbReference>
<keyword evidence="2" id="KW-1185">Reference proteome</keyword>
<dbReference type="PANTHER" id="PTHR37816:SF2">
    <property type="entry name" value="DNA TOPOLOGY MODULATION PROTEIN FLAR-RELATED PROTEIN"/>
    <property type="match status" value="1"/>
</dbReference>
<evidence type="ECO:0008006" key="3">
    <source>
        <dbReference type="Google" id="ProtNLM"/>
    </source>
</evidence>
<dbReference type="PRINTS" id="PR01100">
    <property type="entry name" value="SHIKIMTKNASE"/>
</dbReference>
<organism evidence="1 2">
    <name type="scientific">Adhaeribacter terreus</name>
    <dbReference type="NCBI Taxonomy" id="529703"/>
    <lineage>
        <taxon>Bacteria</taxon>
        <taxon>Pseudomonadati</taxon>
        <taxon>Bacteroidota</taxon>
        <taxon>Cytophagia</taxon>
        <taxon>Cytophagales</taxon>
        <taxon>Hymenobacteraceae</taxon>
        <taxon>Adhaeribacter</taxon>
    </lineage>
</organism>
<dbReference type="InterPro" id="IPR027417">
    <property type="entry name" value="P-loop_NTPase"/>
</dbReference>
<dbReference type="InterPro" id="IPR052922">
    <property type="entry name" value="Cytidylate_Kinase-2"/>
</dbReference>
<reference evidence="2" key="1">
    <citation type="journal article" date="2019" name="Int. J. Syst. Evol. Microbiol.">
        <title>The Global Catalogue of Microorganisms (GCM) 10K type strain sequencing project: providing services to taxonomists for standard genome sequencing and annotation.</title>
        <authorList>
            <consortium name="The Broad Institute Genomics Platform"/>
            <consortium name="The Broad Institute Genome Sequencing Center for Infectious Disease"/>
            <person name="Wu L."/>
            <person name="Ma J."/>
        </authorList>
    </citation>
    <scope>NUCLEOTIDE SEQUENCE [LARGE SCALE GENOMIC DNA]</scope>
    <source>
        <strain evidence="2">KACC 12602</strain>
    </source>
</reference>
<gene>
    <name evidence="1" type="ORF">ACFPIB_09250</name>
</gene>
<evidence type="ECO:0000313" key="2">
    <source>
        <dbReference type="Proteomes" id="UP001596161"/>
    </source>
</evidence>
<name>A0ABW0ECZ9_9BACT</name>
<accession>A0ABW0ECZ9</accession>
<proteinExistence type="predicted"/>
<evidence type="ECO:0000313" key="1">
    <source>
        <dbReference type="EMBL" id="MFC5270794.1"/>
    </source>
</evidence>
<dbReference type="Gene3D" id="3.40.50.300">
    <property type="entry name" value="P-loop containing nucleotide triphosphate hydrolases"/>
    <property type="match status" value="1"/>
</dbReference>
<dbReference type="CDD" id="cd02019">
    <property type="entry name" value="NK"/>
    <property type="match status" value="1"/>
</dbReference>
<protein>
    <recommendedName>
        <fullName evidence="3">Adenylate kinase</fullName>
    </recommendedName>
</protein>
<dbReference type="SUPFAM" id="SSF52540">
    <property type="entry name" value="P-loop containing nucleoside triphosphate hydrolases"/>
    <property type="match status" value="1"/>
</dbReference>
<dbReference type="PANTHER" id="PTHR37816">
    <property type="entry name" value="YALI0E33011P"/>
    <property type="match status" value="1"/>
</dbReference>
<sequence length="175" mass="20274">MAIMQRITICGNSGSGKSTFSEKLATVSGLPVFHLDLVQFRPGWQKTPEAEFEAIHNTWLAEPNWIIEGVGDWKFLKQRFEAADTIIYLDFPVEYCLQRAQERLEKDKISPNKFVPENSPYAAKADKLEEVICFFQQEWRPKILGLMESLRENRNLFVFTKPEALEDFLAKNFLP</sequence>